<dbReference type="EMBL" id="PYLP01000001">
    <property type="protein sequence ID" value="PST42093.1"/>
    <property type="molecule type" value="Genomic_DNA"/>
</dbReference>
<dbReference type="GeneID" id="77469608"/>
<dbReference type="AlphaFoldDB" id="A0A2T3G3J5"/>
<dbReference type="Proteomes" id="UP000241201">
    <property type="component" value="Unassembled WGS sequence"/>
</dbReference>
<feature type="transmembrane region" description="Helical" evidence="1">
    <location>
        <begin position="245"/>
        <end position="262"/>
    </location>
</feature>
<feature type="transmembrane region" description="Helical" evidence="1">
    <location>
        <begin position="46"/>
        <end position="68"/>
    </location>
</feature>
<keyword evidence="1" id="KW-0472">Membrane</keyword>
<reference evidence="3" key="1">
    <citation type="submission" date="2018-03" db="EMBL/GenBank/DDBJ databases">
        <title>Lachnoclostridium SNUG30370 gen.nov., sp.nov., isolated from human faeces.</title>
        <authorList>
            <person name="Seo B."/>
            <person name="Jeon K."/>
            <person name="Ko G."/>
        </authorList>
    </citation>
    <scope>NUCLEOTIDE SEQUENCE [LARGE SCALE GENOMIC DNA]</scope>
    <source>
        <strain evidence="3">SNUG30370</strain>
    </source>
</reference>
<sequence length="302" mass="35199">MKRYNDYFTLLFVTFLTLFSFFHMSTIVDVSHDVITIVFKNLLPSLLPFMILVSLCLNLGILDILAYFLQKPFYALFSLTPMMSSLYFVSFFCGYPTNVKIIKEAYELNYIDLDELQHLLSIASFSSISFIFVSLNTPYSFLILICHLLPSLILASFYHHPQKKFTFKQVLQTLKQPHLSFVKAFKKSVLSSVYAFLFILGYMLIFQFFVSFLQDVFPQFSFDYLKGILEFSSGSLKIIHQSKKMLPFVCFFLSFSGFSVMMQADNLLEAIPYSFKKYFLSRLYHGILSFILCLLFLQFVLI</sequence>
<evidence type="ECO:0000313" key="2">
    <source>
        <dbReference type="EMBL" id="PST42093.1"/>
    </source>
</evidence>
<gene>
    <name evidence="2" type="ORF">C7U55_00625</name>
</gene>
<feature type="transmembrane region" description="Helical" evidence="1">
    <location>
        <begin position="74"/>
        <end position="95"/>
    </location>
</feature>
<dbReference type="RefSeq" id="WP_106986888.1">
    <property type="nucleotide sequence ID" value="NZ_DBGDQT010000187.1"/>
</dbReference>
<proteinExistence type="predicted"/>
<evidence type="ECO:0000256" key="1">
    <source>
        <dbReference type="SAM" id="Phobius"/>
    </source>
</evidence>
<keyword evidence="1" id="KW-0812">Transmembrane</keyword>
<keyword evidence="3" id="KW-1185">Reference proteome</keyword>
<protein>
    <recommendedName>
        <fullName evidence="4">Sporulation integral membrane protein YlbJ</fullName>
    </recommendedName>
</protein>
<keyword evidence="1" id="KW-1133">Transmembrane helix</keyword>
<feature type="transmembrane region" description="Helical" evidence="1">
    <location>
        <begin position="283"/>
        <end position="301"/>
    </location>
</feature>
<feature type="transmembrane region" description="Helical" evidence="1">
    <location>
        <begin position="116"/>
        <end position="133"/>
    </location>
</feature>
<feature type="transmembrane region" description="Helical" evidence="1">
    <location>
        <begin position="139"/>
        <end position="158"/>
    </location>
</feature>
<comment type="caution">
    <text evidence="2">The sequence shown here is derived from an EMBL/GenBank/DDBJ whole genome shotgun (WGS) entry which is preliminary data.</text>
</comment>
<name>A0A2T3G3J5_9FIRM</name>
<evidence type="ECO:0008006" key="4">
    <source>
        <dbReference type="Google" id="ProtNLM"/>
    </source>
</evidence>
<feature type="transmembrane region" description="Helical" evidence="1">
    <location>
        <begin position="6"/>
        <end position="25"/>
    </location>
</feature>
<accession>A0A2T3G3J5</accession>
<evidence type="ECO:0000313" key="3">
    <source>
        <dbReference type="Proteomes" id="UP000241201"/>
    </source>
</evidence>
<feature type="transmembrane region" description="Helical" evidence="1">
    <location>
        <begin position="193"/>
        <end position="213"/>
    </location>
</feature>
<organism evidence="2 3">
    <name type="scientific">Faecalibacillus faecis</name>
    <dbReference type="NCBI Taxonomy" id="1982628"/>
    <lineage>
        <taxon>Bacteria</taxon>
        <taxon>Bacillati</taxon>
        <taxon>Bacillota</taxon>
        <taxon>Erysipelotrichia</taxon>
        <taxon>Erysipelotrichales</taxon>
        <taxon>Coprobacillaceae</taxon>
        <taxon>Faecalibacillus</taxon>
    </lineage>
</organism>